<feature type="chain" id="PRO_5021191075" description="Secreted protein" evidence="2">
    <location>
        <begin position="28"/>
        <end position="113"/>
    </location>
</feature>
<evidence type="ECO:0000313" key="3">
    <source>
        <dbReference type="EMBL" id="GBM09914.1"/>
    </source>
</evidence>
<name>A0A4Y2D1Q7_ARAVE</name>
<feature type="compositionally biased region" description="Basic and acidic residues" evidence="1">
    <location>
        <begin position="103"/>
        <end position="113"/>
    </location>
</feature>
<evidence type="ECO:0000256" key="2">
    <source>
        <dbReference type="SAM" id="SignalP"/>
    </source>
</evidence>
<evidence type="ECO:0000313" key="4">
    <source>
        <dbReference type="Proteomes" id="UP000499080"/>
    </source>
</evidence>
<keyword evidence="2" id="KW-0732">Signal</keyword>
<organism evidence="3 4">
    <name type="scientific">Araneus ventricosus</name>
    <name type="common">Orbweaver spider</name>
    <name type="synonym">Epeira ventricosa</name>
    <dbReference type="NCBI Taxonomy" id="182803"/>
    <lineage>
        <taxon>Eukaryota</taxon>
        <taxon>Metazoa</taxon>
        <taxon>Ecdysozoa</taxon>
        <taxon>Arthropoda</taxon>
        <taxon>Chelicerata</taxon>
        <taxon>Arachnida</taxon>
        <taxon>Araneae</taxon>
        <taxon>Araneomorphae</taxon>
        <taxon>Entelegynae</taxon>
        <taxon>Araneoidea</taxon>
        <taxon>Araneidae</taxon>
        <taxon>Araneus</taxon>
    </lineage>
</organism>
<comment type="caution">
    <text evidence="3">The sequence shown here is derived from an EMBL/GenBank/DDBJ whole genome shotgun (WGS) entry which is preliminary data.</text>
</comment>
<dbReference type="Proteomes" id="UP000499080">
    <property type="component" value="Unassembled WGS sequence"/>
</dbReference>
<gene>
    <name evidence="3" type="ORF">AVEN_2875_1</name>
</gene>
<feature type="region of interest" description="Disordered" evidence="1">
    <location>
        <begin position="76"/>
        <end position="113"/>
    </location>
</feature>
<sequence length="113" mass="12691">MFRFAPFILSRLLSIIMFWWGRSGLVARSPPRDRRVPGPKPESTEDPPCKWARYTLNPSGPTVLPLVWCRSLERLAPAQGPSPPSDRGSKLRGASQNIPRIASKRDVNITKLN</sequence>
<reference evidence="3 4" key="1">
    <citation type="journal article" date="2019" name="Sci. Rep.">
        <title>Orb-weaving spider Araneus ventricosus genome elucidates the spidroin gene catalogue.</title>
        <authorList>
            <person name="Kono N."/>
            <person name="Nakamura H."/>
            <person name="Ohtoshi R."/>
            <person name="Moran D.A.P."/>
            <person name="Shinohara A."/>
            <person name="Yoshida Y."/>
            <person name="Fujiwara M."/>
            <person name="Mori M."/>
            <person name="Tomita M."/>
            <person name="Arakawa K."/>
        </authorList>
    </citation>
    <scope>NUCLEOTIDE SEQUENCE [LARGE SCALE GENOMIC DNA]</scope>
</reference>
<feature type="signal peptide" evidence="2">
    <location>
        <begin position="1"/>
        <end position="27"/>
    </location>
</feature>
<evidence type="ECO:0000256" key="1">
    <source>
        <dbReference type="SAM" id="MobiDB-lite"/>
    </source>
</evidence>
<protein>
    <recommendedName>
        <fullName evidence="5">Secreted protein</fullName>
    </recommendedName>
</protein>
<dbReference type="AlphaFoldDB" id="A0A4Y2D1Q7"/>
<accession>A0A4Y2D1Q7</accession>
<keyword evidence="4" id="KW-1185">Reference proteome</keyword>
<evidence type="ECO:0008006" key="5">
    <source>
        <dbReference type="Google" id="ProtNLM"/>
    </source>
</evidence>
<dbReference type="EMBL" id="BGPR01088108">
    <property type="protein sequence ID" value="GBM09914.1"/>
    <property type="molecule type" value="Genomic_DNA"/>
</dbReference>
<feature type="region of interest" description="Disordered" evidence="1">
    <location>
        <begin position="26"/>
        <end position="48"/>
    </location>
</feature>
<proteinExistence type="predicted"/>